<dbReference type="PROSITE" id="PS51257">
    <property type="entry name" value="PROKAR_LIPOPROTEIN"/>
    <property type="match status" value="1"/>
</dbReference>
<sequence>MTRSLRLAGIACLGASALALTACGGNGDDGAKKTTVNPALTKSEIKLGLIVSRTGTSSSSDKSGADVALAWQRWVNAGQGIAGHPVRIVVKDDKSDGATATAAAQELLADPNVLSITTEASNTEQPVASALGGKDVPVVGATGYQTKIWTAQPNYFPTAPQAFPATVAVQIASAKAVGAHKFAAVYCAEIAACKEAVGLYGPIAQQQGVQYVGSVAASTTAPSYTAECLRLKNMGADLVQISIAPAAGRKLISDCTGQGYKGYFGVTAGAVNADITKTPNAKLVGGLQGFPWWADTPQVKQFRDAMKKYAPDADYANPASTAVWSTLELIRKAAANLPDKPTRKDMTAGLHTIKDEDLGGLLAQKLTYTAGKPGPAINCLWVYKMQNGKFASAPLSGPSGNSAASGPLKSDCMAAPAAG</sequence>
<feature type="chain" id="PRO_5038449200" evidence="3">
    <location>
        <begin position="23"/>
        <end position="419"/>
    </location>
</feature>
<dbReference type="CDD" id="cd06341">
    <property type="entry name" value="PBP1_ABC_ligand_binding-like"/>
    <property type="match status" value="1"/>
</dbReference>
<protein>
    <submittedName>
        <fullName evidence="5">ABC transporter substrate-binding protein</fullName>
    </submittedName>
</protein>
<organism evidence="5 6">
    <name type="scientific">Actinomadura physcomitrii</name>
    <dbReference type="NCBI Taxonomy" id="2650748"/>
    <lineage>
        <taxon>Bacteria</taxon>
        <taxon>Bacillati</taxon>
        <taxon>Actinomycetota</taxon>
        <taxon>Actinomycetes</taxon>
        <taxon>Streptosporangiales</taxon>
        <taxon>Thermomonosporaceae</taxon>
        <taxon>Actinomadura</taxon>
    </lineage>
</organism>
<dbReference type="SUPFAM" id="SSF53822">
    <property type="entry name" value="Periplasmic binding protein-like I"/>
    <property type="match status" value="1"/>
</dbReference>
<dbReference type="InterPro" id="IPR028081">
    <property type="entry name" value="Leu-bd"/>
</dbReference>
<feature type="domain" description="Leucine-binding protein" evidence="4">
    <location>
        <begin position="44"/>
        <end position="388"/>
    </location>
</feature>
<dbReference type="AlphaFoldDB" id="A0A6I4M5V0"/>
<comment type="similarity">
    <text evidence="1">Belongs to the leucine-binding protein family.</text>
</comment>
<dbReference type="Gene3D" id="3.40.50.2300">
    <property type="match status" value="2"/>
</dbReference>
<dbReference type="Pfam" id="PF13458">
    <property type="entry name" value="Peripla_BP_6"/>
    <property type="match status" value="1"/>
</dbReference>
<gene>
    <name evidence="5" type="ORF">F8568_011160</name>
</gene>
<name>A0A6I4M5V0_9ACTN</name>
<evidence type="ECO:0000313" key="5">
    <source>
        <dbReference type="EMBL" id="MWA00932.1"/>
    </source>
</evidence>
<keyword evidence="2 3" id="KW-0732">Signal</keyword>
<dbReference type="PANTHER" id="PTHR47235">
    <property type="entry name" value="BLR6548 PROTEIN"/>
    <property type="match status" value="1"/>
</dbReference>
<proteinExistence type="inferred from homology"/>
<dbReference type="PANTHER" id="PTHR47235:SF1">
    <property type="entry name" value="BLR6548 PROTEIN"/>
    <property type="match status" value="1"/>
</dbReference>
<evidence type="ECO:0000259" key="4">
    <source>
        <dbReference type="Pfam" id="PF13458"/>
    </source>
</evidence>
<dbReference type="EMBL" id="WBMS02000007">
    <property type="protein sequence ID" value="MWA00932.1"/>
    <property type="molecule type" value="Genomic_DNA"/>
</dbReference>
<evidence type="ECO:0000256" key="1">
    <source>
        <dbReference type="ARBA" id="ARBA00010062"/>
    </source>
</evidence>
<evidence type="ECO:0000256" key="3">
    <source>
        <dbReference type="SAM" id="SignalP"/>
    </source>
</evidence>
<evidence type="ECO:0000313" key="6">
    <source>
        <dbReference type="Proteomes" id="UP000462055"/>
    </source>
</evidence>
<accession>A0A6I4M5V0</accession>
<evidence type="ECO:0000256" key="2">
    <source>
        <dbReference type="ARBA" id="ARBA00022729"/>
    </source>
</evidence>
<reference evidence="5" key="1">
    <citation type="submission" date="2019-12" db="EMBL/GenBank/DDBJ databases">
        <title>Actinomadura physcomitrii sp. nov., a novel actinomycete isolated from moss [Physcomitrium sphaericum (Ludw) Fuernr].</title>
        <authorList>
            <person name="Zhuang X."/>
        </authorList>
    </citation>
    <scope>NUCLEOTIDE SEQUENCE [LARGE SCALE GENOMIC DNA]</scope>
    <source>
        <strain evidence="5">LD22</strain>
    </source>
</reference>
<dbReference type="RefSeq" id="WP_151593457.1">
    <property type="nucleotide sequence ID" value="NZ_WBMS02000007.1"/>
</dbReference>
<keyword evidence="6" id="KW-1185">Reference proteome</keyword>
<feature type="signal peptide" evidence="3">
    <location>
        <begin position="1"/>
        <end position="22"/>
    </location>
</feature>
<dbReference type="Proteomes" id="UP000462055">
    <property type="component" value="Unassembled WGS sequence"/>
</dbReference>
<dbReference type="InterPro" id="IPR028082">
    <property type="entry name" value="Peripla_BP_I"/>
</dbReference>
<comment type="caution">
    <text evidence="5">The sequence shown here is derived from an EMBL/GenBank/DDBJ whole genome shotgun (WGS) entry which is preliminary data.</text>
</comment>